<protein>
    <submittedName>
        <fullName evidence="1">2'-5' RNA ligase family protein</fullName>
    </submittedName>
</protein>
<keyword evidence="1" id="KW-0436">Ligase</keyword>
<dbReference type="GO" id="GO:0016874">
    <property type="term" value="F:ligase activity"/>
    <property type="evidence" value="ECO:0007669"/>
    <property type="project" value="UniProtKB-KW"/>
</dbReference>
<dbReference type="Gene3D" id="3.90.1140.10">
    <property type="entry name" value="Cyclic phosphodiesterase"/>
    <property type="match status" value="1"/>
</dbReference>
<keyword evidence="2" id="KW-1185">Reference proteome</keyword>
<dbReference type="EMBL" id="JAULBC010000008">
    <property type="protein sequence ID" value="MEX6690431.1"/>
    <property type="molecule type" value="Genomic_DNA"/>
</dbReference>
<comment type="caution">
    <text evidence="1">The sequence shown here is derived from an EMBL/GenBank/DDBJ whole genome shotgun (WGS) entry which is preliminary data.</text>
</comment>
<dbReference type="InterPro" id="IPR050580">
    <property type="entry name" value="2H_phosphoesterase_YjcG-like"/>
</dbReference>
<dbReference type="Pfam" id="PF13563">
    <property type="entry name" value="2_5_RNA_ligase2"/>
    <property type="match status" value="1"/>
</dbReference>
<organism evidence="1 2">
    <name type="scientific">Danxiaibacter flavus</name>
    <dbReference type="NCBI Taxonomy" id="3049108"/>
    <lineage>
        <taxon>Bacteria</taxon>
        <taxon>Pseudomonadati</taxon>
        <taxon>Bacteroidota</taxon>
        <taxon>Chitinophagia</taxon>
        <taxon>Chitinophagales</taxon>
        <taxon>Chitinophagaceae</taxon>
        <taxon>Danxiaibacter</taxon>
    </lineage>
</organism>
<accession>A0ABV3ZKL5</accession>
<name>A0ABV3ZKL5_9BACT</name>
<reference evidence="1 2" key="1">
    <citation type="submission" date="2023-07" db="EMBL/GenBank/DDBJ databases">
        <authorList>
            <person name="Lian W.-H."/>
        </authorList>
    </citation>
    <scope>NUCLEOTIDE SEQUENCE [LARGE SCALE GENOMIC DNA]</scope>
    <source>
        <strain evidence="1 2">SYSU DXS3180</strain>
    </source>
</reference>
<proteinExistence type="predicted"/>
<dbReference type="SUPFAM" id="SSF55144">
    <property type="entry name" value="LigT-like"/>
    <property type="match status" value="1"/>
</dbReference>
<evidence type="ECO:0000313" key="2">
    <source>
        <dbReference type="Proteomes" id="UP001560573"/>
    </source>
</evidence>
<dbReference type="RefSeq" id="WP_369331843.1">
    <property type="nucleotide sequence ID" value="NZ_JAULBC010000008.1"/>
</dbReference>
<gene>
    <name evidence="1" type="ORF">QTN47_23165</name>
</gene>
<dbReference type="InterPro" id="IPR009097">
    <property type="entry name" value="Cyclic_Pdiesterase"/>
</dbReference>
<dbReference type="PANTHER" id="PTHR40037">
    <property type="entry name" value="PHOSPHOESTERASE YJCG-RELATED"/>
    <property type="match status" value="1"/>
</dbReference>
<dbReference type="PANTHER" id="PTHR40037:SF1">
    <property type="entry name" value="PHOSPHOESTERASE SAOUHSC_00951-RELATED"/>
    <property type="match status" value="1"/>
</dbReference>
<dbReference type="Proteomes" id="UP001560573">
    <property type="component" value="Unassembled WGS sequence"/>
</dbReference>
<evidence type="ECO:0000313" key="1">
    <source>
        <dbReference type="EMBL" id="MEX6690431.1"/>
    </source>
</evidence>
<sequence>MQVKTLAEFKSEVLRSKESKLVDSLVPIQYLLVLEPHEELYNRIKDIKEEFAIKFDCPVAKHSKPHITLANFVQYDLSESRIINKLRSIANQISPFKVDLDGFGSFPEHTIYINVSTKVKIVEAVREIRQAQRLMKIDQANKPYFITEPHLTIARKLLPWQYQKGWLELSNTHFTGGFMADNMLLLKRGSDREFNRYKEIARFSFEGKKITSAVQATLF</sequence>